<evidence type="ECO:0000256" key="3">
    <source>
        <dbReference type="ARBA" id="ARBA00022723"/>
    </source>
</evidence>
<dbReference type="EMBL" id="FUYQ01000009">
    <property type="protein sequence ID" value="SKB52167.1"/>
    <property type="molecule type" value="Genomic_DNA"/>
</dbReference>
<dbReference type="InterPro" id="IPR013352">
    <property type="entry name" value="Fe_hydrogenase_subset"/>
</dbReference>
<gene>
    <name evidence="11" type="ORF">SAMN05660349_01567</name>
</gene>
<dbReference type="SUPFAM" id="SSF54862">
    <property type="entry name" value="4Fe-4S ferredoxins"/>
    <property type="match status" value="1"/>
</dbReference>
<sequence>MGTIKLTIDNKEVIVPEGTTILEASKSVGIKIPTLCFMKLDELHYENSPGSCRICVVEIAGNKKLMPSCKTLCAEGMVVRTHNPRVLNARRTIMELILSNHPFECLTCRKNGQCELQNVASELGIREIRYPGEKSTFSPDVSPAIVRDLDKCIMCRRCETMCNSVQSVGAISAINRGFNSIISTGFGEDIELGNCTYCGQCVAICPVGALGGKSSVDQVIDALADSSKVVVAQTAPAVRTALGKAFGMESDQVVTGKMVSALRAIGFNYVFDTDFAADLTIMEEGTELLGRLTHLIEGKADARIPLMTSCCPGWINFVEQNYPELIDNLSTAKSPQQMMGAVIKNYFAKKLNRPRKDIVVVSLMPCLAKKYECMREDMSVEGDPDVNYVLYTRELVRLIRFANVDFQSLPESDFDSPLGESTGAGTIFGATGGVMEAVVRTAYSIYTGKPAPKIDFQELRGFEGIKKATIDFDGIQIKLGIAHGLGNARKLAESILNGTSDFHAVEVMACPGGCIGGGGQPFHHGDMSVIKKRAAALYDADRQKSLRKSHENPSVQKLYADFLGTPCGPVSHRLLHTHYTNRRKIVGVYPVYPESTKENGAICLSASTIESLKTICGKFDNDPKELINILHAVQELVGYLPKEVQEIVAEQLRIPLSKVYGVVTFYSFFTMAPKGKYPISVCLGTACYVRGAEKVLDEFKNLLKIKVGETTADGLFSLDCLRCVGACGFSPVVLVGKKVYVRMTPEKVRDVLNDFYSL</sequence>
<evidence type="ECO:0000259" key="10">
    <source>
        <dbReference type="PROSITE" id="PS51839"/>
    </source>
</evidence>
<dbReference type="NCBIfam" id="TIGR02512">
    <property type="entry name" value="FeFe_hydrog_A"/>
    <property type="match status" value="1"/>
</dbReference>
<dbReference type="InterPro" id="IPR017896">
    <property type="entry name" value="4Fe4S_Fe-S-bd"/>
</dbReference>
<dbReference type="PROSITE" id="PS00198">
    <property type="entry name" value="4FE4S_FER_1"/>
    <property type="match status" value="1"/>
</dbReference>
<evidence type="ECO:0000256" key="1">
    <source>
        <dbReference type="ARBA" id="ARBA00022485"/>
    </source>
</evidence>
<evidence type="ECO:0000259" key="9">
    <source>
        <dbReference type="PROSITE" id="PS51379"/>
    </source>
</evidence>
<dbReference type="SUPFAM" id="SSF54292">
    <property type="entry name" value="2Fe-2S ferredoxin-like"/>
    <property type="match status" value="1"/>
</dbReference>
<evidence type="ECO:0000259" key="8">
    <source>
        <dbReference type="PROSITE" id="PS51085"/>
    </source>
</evidence>
<dbReference type="PROSITE" id="PS51839">
    <property type="entry name" value="4FE4S_HC3"/>
    <property type="match status" value="1"/>
</dbReference>
<dbReference type="Pfam" id="PF12838">
    <property type="entry name" value="Fer4_7"/>
    <property type="match status" value="1"/>
</dbReference>
<protein>
    <submittedName>
        <fullName evidence="11">NADP-reducing hydrogenase subunit HndD</fullName>
    </submittedName>
</protein>
<dbReference type="Pfam" id="PF10588">
    <property type="entry name" value="NADH-G_4Fe-4S_3"/>
    <property type="match status" value="1"/>
</dbReference>
<dbReference type="FunFam" id="3.30.70.20:FF:000035">
    <property type="entry name" value="Iron hydrogenase 1"/>
    <property type="match status" value="1"/>
</dbReference>
<dbReference type="Gene3D" id="1.10.10.1590">
    <property type="entry name" value="NADH-quinone oxidoreductase subunit E"/>
    <property type="match status" value="1"/>
</dbReference>
<dbReference type="InterPro" id="IPR004108">
    <property type="entry name" value="Fe_hydrogenase_lsu_C"/>
</dbReference>
<evidence type="ECO:0000313" key="11">
    <source>
        <dbReference type="EMBL" id="SKB52167.1"/>
    </source>
</evidence>
<dbReference type="InterPro" id="IPR001041">
    <property type="entry name" value="2Fe-2S_ferredoxin-type"/>
</dbReference>
<dbReference type="CDD" id="cd03064">
    <property type="entry name" value="TRX_Fd_NuoE"/>
    <property type="match status" value="1"/>
</dbReference>
<evidence type="ECO:0000256" key="6">
    <source>
        <dbReference type="ARBA" id="ARBA00023004"/>
    </source>
</evidence>
<keyword evidence="6" id="KW-0408">Iron</keyword>
<dbReference type="Gene3D" id="3.10.20.740">
    <property type="match status" value="1"/>
</dbReference>
<dbReference type="SUPFAM" id="SSF53920">
    <property type="entry name" value="Fe-only hydrogenase"/>
    <property type="match status" value="1"/>
</dbReference>
<dbReference type="InterPro" id="IPR041921">
    <property type="entry name" value="NuoE_N"/>
</dbReference>
<dbReference type="Pfam" id="PF01257">
    <property type="entry name" value="2Fe-2S_thioredx"/>
    <property type="match status" value="1"/>
</dbReference>
<dbReference type="InterPro" id="IPR036010">
    <property type="entry name" value="2Fe-2S_ferredoxin-like_sf"/>
</dbReference>
<dbReference type="SUPFAM" id="SSF52833">
    <property type="entry name" value="Thioredoxin-like"/>
    <property type="match status" value="1"/>
</dbReference>
<dbReference type="SMART" id="SM00902">
    <property type="entry name" value="Fe_hyd_SSU"/>
    <property type="match status" value="1"/>
</dbReference>
<dbReference type="FunFam" id="3.10.20.740:FF:000005">
    <property type="entry name" value="NADH:ubiquinone oxidoreductase subunit"/>
    <property type="match status" value="1"/>
</dbReference>
<keyword evidence="3" id="KW-0479">Metal-binding</keyword>
<dbReference type="InterPro" id="IPR017900">
    <property type="entry name" value="4Fe4S_Fe_S_CS"/>
</dbReference>
<dbReference type="AlphaFoldDB" id="A0A1T5BYE8"/>
<dbReference type="Proteomes" id="UP000190852">
    <property type="component" value="Unassembled WGS sequence"/>
</dbReference>
<dbReference type="Gene3D" id="3.40.50.1780">
    <property type="match status" value="1"/>
</dbReference>
<feature type="domain" description="4Fe-4S ferredoxin-type" evidence="9">
    <location>
        <begin position="186"/>
        <end position="215"/>
    </location>
</feature>
<keyword evidence="2" id="KW-0001">2Fe-2S</keyword>
<keyword evidence="5" id="KW-0560">Oxidoreductase</keyword>
<dbReference type="GO" id="GO:0051537">
    <property type="term" value="F:2 iron, 2 sulfur cluster binding"/>
    <property type="evidence" value="ECO:0007669"/>
    <property type="project" value="UniProtKB-KW"/>
</dbReference>
<dbReference type="Pfam" id="PF13510">
    <property type="entry name" value="Fer2_4"/>
    <property type="match status" value="1"/>
</dbReference>
<evidence type="ECO:0000256" key="4">
    <source>
        <dbReference type="ARBA" id="ARBA00022737"/>
    </source>
</evidence>
<evidence type="ECO:0000313" key="12">
    <source>
        <dbReference type="Proteomes" id="UP000190852"/>
    </source>
</evidence>
<keyword evidence="12" id="KW-1185">Reference proteome</keyword>
<feature type="domain" description="4Fe-4S ferredoxin-type" evidence="9">
    <location>
        <begin position="143"/>
        <end position="173"/>
    </location>
</feature>
<dbReference type="CDD" id="cd00207">
    <property type="entry name" value="fer2"/>
    <property type="match status" value="1"/>
</dbReference>
<dbReference type="PROSITE" id="PS51085">
    <property type="entry name" value="2FE2S_FER_2"/>
    <property type="match status" value="1"/>
</dbReference>
<keyword evidence="1" id="KW-0004">4Fe-4S</keyword>
<dbReference type="GO" id="GO:0051539">
    <property type="term" value="F:4 iron, 4 sulfur cluster binding"/>
    <property type="evidence" value="ECO:0007669"/>
    <property type="project" value="UniProtKB-KW"/>
</dbReference>
<dbReference type="InterPro" id="IPR009016">
    <property type="entry name" value="Fe_hydrogenase"/>
</dbReference>
<feature type="domain" description="4Fe-4S His(Cys)3-ligated-type" evidence="10">
    <location>
        <begin position="85"/>
        <end position="124"/>
    </location>
</feature>
<evidence type="ECO:0000256" key="2">
    <source>
        <dbReference type="ARBA" id="ARBA00022714"/>
    </source>
</evidence>
<dbReference type="PANTHER" id="PTHR11615">
    <property type="entry name" value="NITRATE, FORMATE, IRON DEHYDROGENASE"/>
    <property type="match status" value="1"/>
</dbReference>
<organism evidence="11 12">
    <name type="scientific">Parabacteroides chartae</name>
    <dbReference type="NCBI Taxonomy" id="1037355"/>
    <lineage>
        <taxon>Bacteria</taxon>
        <taxon>Pseudomonadati</taxon>
        <taxon>Bacteroidota</taxon>
        <taxon>Bacteroidia</taxon>
        <taxon>Bacteroidales</taxon>
        <taxon>Tannerellaceae</taxon>
        <taxon>Parabacteroides</taxon>
    </lineage>
</organism>
<dbReference type="PROSITE" id="PS51379">
    <property type="entry name" value="4FE4S_FER_2"/>
    <property type="match status" value="2"/>
</dbReference>
<dbReference type="InterPro" id="IPR036249">
    <property type="entry name" value="Thioredoxin-like_sf"/>
</dbReference>
<accession>A0A1T5BYE8</accession>
<dbReference type="InterPro" id="IPR042128">
    <property type="entry name" value="NuoE_dom"/>
</dbReference>
<keyword evidence="4" id="KW-0677">Repeat</keyword>
<dbReference type="Gene3D" id="3.30.70.20">
    <property type="match status" value="1"/>
</dbReference>
<dbReference type="Pfam" id="PF02906">
    <property type="entry name" value="Fe_hyd_lg_C"/>
    <property type="match status" value="1"/>
</dbReference>
<dbReference type="NCBIfam" id="NF040763">
    <property type="entry name" value="FeFe_hydrog_A6"/>
    <property type="match status" value="1"/>
</dbReference>
<evidence type="ECO:0000256" key="5">
    <source>
        <dbReference type="ARBA" id="ARBA00023002"/>
    </source>
</evidence>
<name>A0A1T5BYE8_9BACT</name>
<proteinExistence type="predicted"/>
<dbReference type="SMART" id="SM00929">
    <property type="entry name" value="NADH-G_4Fe-4S_3"/>
    <property type="match status" value="1"/>
</dbReference>
<keyword evidence="7" id="KW-0411">Iron-sulfur</keyword>
<dbReference type="GO" id="GO:0005506">
    <property type="term" value="F:iron ion binding"/>
    <property type="evidence" value="ECO:0007669"/>
    <property type="project" value="InterPro"/>
</dbReference>
<dbReference type="Gene3D" id="3.40.30.10">
    <property type="entry name" value="Glutaredoxin"/>
    <property type="match status" value="1"/>
</dbReference>
<dbReference type="Gene3D" id="4.10.260.20">
    <property type="entry name" value="Iron hydrogenase, small subunit"/>
    <property type="match status" value="1"/>
</dbReference>
<dbReference type="InterPro" id="IPR049830">
    <property type="entry name" value="HndD"/>
</dbReference>
<reference evidence="12" key="1">
    <citation type="submission" date="2017-02" db="EMBL/GenBank/DDBJ databases">
        <authorList>
            <person name="Varghese N."/>
            <person name="Submissions S."/>
        </authorList>
    </citation>
    <scope>NUCLEOTIDE SEQUENCE [LARGE SCALE GENOMIC DNA]</scope>
    <source>
        <strain evidence="12">DSM 24967</strain>
    </source>
</reference>
<dbReference type="InterPro" id="IPR036991">
    <property type="entry name" value="Fe_hydrogenase_ssu_sf"/>
</dbReference>
<feature type="domain" description="2Fe-2S ferredoxin-type" evidence="8">
    <location>
        <begin position="2"/>
        <end position="85"/>
    </location>
</feature>
<dbReference type="Gene3D" id="3.40.950.10">
    <property type="entry name" value="Fe-only Hydrogenase (Larger Subunit), Chain L, domain 3"/>
    <property type="match status" value="1"/>
</dbReference>
<dbReference type="InterPro" id="IPR003149">
    <property type="entry name" value="Fe_hydrogenase_ssu"/>
</dbReference>
<evidence type="ECO:0000256" key="7">
    <source>
        <dbReference type="ARBA" id="ARBA00023014"/>
    </source>
</evidence>
<dbReference type="InterPro" id="IPR019574">
    <property type="entry name" value="NADH_UbQ_OxRdtase_Gsu_4Fe4S-bd"/>
</dbReference>
<dbReference type="GO" id="GO:0008901">
    <property type="term" value="F:ferredoxin hydrogenase activity"/>
    <property type="evidence" value="ECO:0007669"/>
    <property type="project" value="InterPro"/>
</dbReference>
<dbReference type="Pfam" id="PF02256">
    <property type="entry name" value="Fe_hyd_SSU"/>
    <property type="match status" value="1"/>
</dbReference>
<dbReference type="InterPro" id="IPR050340">
    <property type="entry name" value="Cytosolic_Fe-S_CAF"/>
</dbReference>